<feature type="transmembrane region" description="Helical" evidence="4">
    <location>
        <begin position="52"/>
        <end position="72"/>
    </location>
</feature>
<feature type="transmembrane region" description="Helical" evidence="4">
    <location>
        <begin position="141"/>
        <end position="165"/>
    </location>
</feature>
<name>A0A918TLH0_9BACT</name>
<sequence length="406" mass="44021">MAESVAESDWNVRTFRLELLRSIPAGVIETVGTTFAVFLAVSVFGASQTQKAVLVASASVGLLLSLFVVQFIRRIGCSINDAFCFIAGLSATGFLVAALNPESLVVYLVGISVAQLGLTLSLPLFSQIYRRHYPDINRGQLFAVTGMVRKGAAVLAALGFGLWLREHPGDFPALLGIYSLSCVLMGICVKAMDPIKLRKTVGVRLFDAFGHVREDRPFRLILIAWMVLGFGNLLCFSIFVEFIANPDYGYGLGADQASFITTITPEACFLVTVLLWGFVFDRMNFFIVRVVINLFFIAAVLVFFLGGELWTLYLGLALHGIGKAGGNVAWSLWVTKFAKAEHVAEYMSVHTFLTGCRGTAAPFIGFTVAAAFSPQLVGVIGASLMIISTLMIWPLLKESLGGEKEA</sequence>
<feature type="transmembrane region" description="Helical" evidence="4">
    <location>
        <begin position="220"/>
        <end position="244"/>
    </location>
</feature>
<organism evidence="5 6">
    <name type="scientific">Roseibacillus persicicus</name>
    <dbReference type="NCBI Taxonomy" id="454148"/>
    <lineage>
        <taxon>Bacteria</taxon>
        <taxon>Pseudomonadati</taxon>
        <taxon>Verrucomicrobiota</taxon>
        <taxon>Verrucomicrobiia</taxon>
        <taxon>Verrucomicrobiales</taxon>
        <taxon>Verrucomicrobiaceae</taxon>
        <taxon>Roseibacillus</taxon>
    </lineage>
</organism>
<dbReference type="GO" id="GO:0022857">
    <property type="term" value="F:transmembrane transporter activity"/>
    <property type="evidence" value="ECO:0007669"/>
    <property type="project" value="InterPro"/>
</dbReference>
<dbReference type="InterPro" id="IPR052528">
    <property type="entry name" value="Sugar_transport-like"/>
</dbReference>
<reference evidence="5" key="1">
    <citation type="journal article" date="2014" name="Int. J. Syst. Evol. Microbiol.">
        <title>Complete genome sequence of Corynebacterium casei LMG S-19264T (=DSM 44701T), isolated from a smear-ripened cheese.</title>
        <authorList>
            <consortium name="US DOE Joint Genome Institute (JGI-PGF)"/>
            <person name="Walter F."/>
            <person name="Albersmeier A."/>
            <person name="Kalinowski J."/>
            <person name="Ruckert C."/>
        </authorList>
    </citation>
    <scope>NUCLEOTIDE SEQUENCE</scope>
    <source>
        <strain evidence="5">KCTC 12988</strain>
    </source>
</reference>
<feature type="transmembrane region" description="Helical" evidence="4">
    <location>
        <begin position="286"/>
        <end position="306"/>
    </location>
</feature>
<feature type="transmembrane region" description="Helical" evidence="4">
    <location>
        <begin position="312"/>
        <end position="334"/>
    </location>
</feature>
<comment type="caution">
    <text evidence="5">The sequence shown here is derived from an EMBL/GenBank/DDBJ whole genome shotgun (WGS) entry which is preliminary data.</text>
</comment>
<feature type="transmembrane region" description="Helical" evidence="4">
    <location>
        <begin position="105"/>
        <end position="129"/>
    </location>
</feature>
<dbReference type="InterPro" id="IPR036259">
    <property type="entry name" value="MFS_trans_sf"/>
</dbReference>
<evidence type="ECO:0000256" key="2">
    <source>
        <dbReference type="ARBA" id="ARBA00022989"/>
    </source>
</evidence>
<keyword evidence="2 4" id="KW-1133">Transmembrane helix</keyword>
<evidence type="ECO:0000313" key="5">
    <source>
        <dbReference type="EMBL" id="GHC51089.1"/>
    </source>
</evidence>
<gene>
    <name evidence="5" type="ORF">GCM10007100_16590</name>
</gene>
<evidence type="ECO:0000256" key="4">
    <source>
        <dbReference type="SAM" id="Phobius"/>
    </source>
</evidence>
<feature type="transmembrane region" description="Helical" evidence="4">
    <location>
        <begin position="23"/>
        <end position="46"/>
    </location>
</feature>
<protein>
    <recommendedName>
        <fullName evidence="7">MFS transporter</fullName>
    </recommendedName>
</protein>
<feature type="transmembrane region" description="Helical" evidence="4">
    <location>
        <begin position="346"/>
        <end position="370"/>
    </location>
</feature>
<evidence type="ECO:0008006" key="7">
    <source>
        <dbReference type="Google" id="ProtNLM"/>
    </source>
</evidence>
<feature type="transmembrane region" description="Helical" evidence="4">
    <location>
        <begin position="256"/>
        <end position="279"/>
    </location>
</feature>
<feature type="transmembrane region" description="Helical" evidence="4">
    <location>
        <begin position="171"/>
        <end position="189"/>
    </location>
</feature>
<keyword evidence="1 4" id="KW-0812">Transmembrane</keyword>
<keyword evidence="6" id="KW-1185">Reference proteome</keyword>
<dbReference type="RefSeq" id="WP_189569464.1">
    <property type="nucleotide sequence ID" value="NZ_BMXI01000006.1"/>
</dbReference>
<feature type="transmembrane region" description="Helical" evidence="4">
    <location>
        <begin position="79"/>
        <end position="99"/>
    </location>
</feature>
<evidence type="ECO:0000256" key="1">
    <source>
        <dbReference type="ARBA" id="ARBA00022692"/>
    </source>
</evidence>
<accession>A0A918TLH0</accession>
<proteinExistence type="predicted"/>
<reference evidence="5" key="2">
    <citation type="submission" date="2020-09" db="EMBL/GenBank/DDBJ databases">
        <authorList>
            <person name="Sun Q."/>
            <person name="Kim S."/>
        </authorList>
    </citation>
    <scope>NUCLEOTIDE SEQUENCE</scope>
    <source>
        <strain evidence="5">KCTC 12988</strain>
    </source>
</reference>
<dbReference type="SUPFAM" id="SSF103473">
    <property type="entry name" value="MFS general substrate transporter"/>
    <property type="match status" value="1"/>
</dbReference>
<dbReference type="AlphaFoldDB" id="A0A918TLH0"/>
<dbReference type="PANTHER" id="PTHR23526:SF2">
    <property type="entry name" value="MAJOR FACILITATOR SUPERFAMILY (MFS) PROFILE DOMAIN-CONTAINING PROTEIN"/>
    <property type="match status" value="1"/>
</dbReference>
<dbReference type="PANTHER" id="PTHR23526">
    <property type="entry name" value="INTEGRAL MEMBRANE TRANSPORT PROTEIN-RELATED"/>
    <property type="match status" value="1"/>
</dbReference>
<feature type="transmembrane region" description="Helical" evidence="4">
    <location>
        <begin position="376"/>
        <end position="396"/>
    </location>
</feature>
<dbReference type="Pfam" id="PF07690">
    <property type="entry name" value="MFS_1"/>
    <property type="match status" value="1"/>
</dbReference>
<evidence type="ECO:0000256" key="3">
    <source>
        <dbReference type="ARBA" id="ARBA00023136"/>
    </source>
</evidence>
<dbReference type="Proteomes" id="UP000644507">
    <property type="component" value="Unassembled WGS sequence"/>
</dbReference>
<dbReference type="EMBL" id="BMXI01000006">
    <property type="protein sequence ID" value="GHC51089.1"/>
    <property type="molecule type" value="Genomic_DNA"/>
</dbReference>
<dbReference type="CDD" id="cd06174">
    <property type="entry name" value="MFS"/>
    <property type="match status" value="1"/>
</dbReference>
<keyword evidence="3 4" id="KW-0472">Membrane</keyword>
<evidence type="ECO:0000313" key="6">
    <source>
        <dbReference type="Proteomes" id="UP000644507"/>
    </source>
</evidence>
<dbReference type="InterPro" id="IPR011701">
    <property type="entry name" value="MFS"/>
</dbReference>
<dbReference type="Gene3D" id="1.20.1250.20">
    <property type="entry name" value="MFS general substrate transporter like domains"/>
    <property type="match status" value="2"/>
</dbReference>